<proteinExistence type="predicted"/>
<keyword evidence="4" id="KW-1185">Reference proteome</keyword>
<evidence type="ECO:0000313" key="3">
    <source>
        <dbReference type="EMBL" id="TRY15378.1"/>
    </source>
</evidence>
<dbReference type="OrthoDB" id="4269629at2"/>
<keyword evidence="1" id="KW-0378">Hydrolase</keyword>
<evidence type="ECO:0000313" key="4">
    <source>
        <dbReference type="Proteomes" id="UP000318126"/>
    </source>
</evidence>
<organism evidence="3 4">
    <name type="scientific">Shewanella hanedai</name>
    <name type="common">Alteromonas hanedai</name>
    <dbReference type="NCBI Taxonomy" id="25"/>
    <lineage>
        <taxon>Bacteria</taxon>
        <taxon>Pseudomonadati</taxon>
        <taxon>Pseudomonadota</taxon>
        <taxon>Gammaproteobacteria</taxon>
        <taxon>Alteromonadales</taxon>
        <taxon>Shewanellaceae</taxon>
        <taxon>Shewanella</taxon>
    </lineage>
</organism>
<dbReference type="RefSeq" id="WP_143563410.1">
    <property type="nucleotide sequence ID" value="NZ_BMPL01000037.1"/>
</dbReference>
<dbReference type="InterPro" id="IPR001375">
    <property type="entry name" value="Peptidase_S9_cat"/>
</dbReference>
<protein>
    <submittedName>
        <fullName evidence="3">S9 family peptidase</fullName>
    </submittedName>
</protein>
<comment type="caution">
    <text evidence="3">The sequence shown here is derived from an EMBL/GenBank/DDBJ whole genome shotgun (WGS) entry which is preliminary data.</text>
</comment>
<dbReference type="InterPro" id="IPR029058">
    <property type="entry name" value="AB_hydrolase_fold"/>
</dbReference>
<dbReference type="EMBL" id="VKGK01000004">
    <property type="protein sequence ID" value="TRY15378.1"/>
    <property type="molecule type" value="Genomic_DNA"/>
</dbReference>
<dbReference type="PANTHER" id="PTHR42776:SF27">
    <property type="entry name" value="DIPEPTIDYL PEPTIDASE FAMILY MEMBER 6"/>
    <property type="match status" value="1"/>
</dbReference>
<accession>A0A553JSE6</accession>
<evidence type="ECO:0000259" key="2">
    <source>
        <dbReference type="Pfam" id="PF00326"/>
    </source>
</evidence>
<evidence type="ECO:0000256" key="1">
    <source>
        <dbReference type="ARBA" id="ARBA00022801"/>
    </source>
</evidence>
<dbReference type="PANTHER" id="PTHR42776">
    <property type="entry name" value="SERINE PEPTIDASE S9 FAMILY MEMBER"/>
    <property type="match status" value="1"/>
</dbReference>
<dbReference type="GO" id="GO:0004252">
    <property type="term" value="F:serine-type endopeptidase activity"/>
    <property type="evidence" value="ECO:0007669"/>
    <property type="project" value="TreeGrafter"/>
</dbReference>
<dbReference type="Pfam" id="PF00326">
    <property type="entry name" value="Peptidase_S9"/>
    <property type="match status" value="1"/>
</dbReference>
<sequence>MKTLITPLLFLLCFFSLQGVAEVLPLEHFAKPAQFSNIKLSPNGEYFAATVPKEDTNVLIVVERKSKKRLIAYGFGHKEYIGDFYWGNNERLVYTKQYEVQGRERKFYRGEIFAANIDGSKRTQLYGYSQQGKSASKRGENAWGYIAQMLTNDDKHILILSSKWNTDRDSSDKIYKVNIYNKKRTRIATTPMGNISVVTNIDGIPVIAKGKNSEGETKRFFYTNGKWLEISKKDPLSDYSYKSLSNDGKLLYMSKAVNDGTSGLYQYNFDTKEIALLFNHPDVDINAYVRSPDSRNIVAVETMMDGMQYHYLDDSHFSKIHQQISASFPDADISIRANSIDDEEMIVKVITDKNPGDFYLYNQKKNTINYLLSAKPWIYPEQMKARKLIHFNARDGQKIYGYLTLPKANKTPHPLIVDVHGGPYGPQDKWHYNSSAQMWANNGFAVLQINFRGSGGYGKDFKKVAYLKRSTLIQEDIIDGTKWALALKNISDDKVCITGGSFGGYASLMSPLIEPELYKCAIPMYGAYDLLYQMKNADYMDGSSVSIGAMEKYGDNEEHWRKESPLTYIDKLQTPLMIVTGGRDKRVPPQSAFNLQEALDQRNSSYEWLYKPKEGHGFVNIENKIELYQKSLAFARKHMQ</sequence>
<dbReference type="AlphaFoldDB" id="A0A553JSE6"/>
<feature type="domain" description="Peptidase S9 prolyl oligopeptidase catalytic" evidence="2">
    <location>
        <begin position="430"/>
        <end position="639"/>
    </location>
</feature>
<dbReference type="Proteomes" id="UP000318126">
    <property type="component" value="Unassembled WGS sequence"/>
</dbReference>
<dbReference type="GO" id="GO:0006508">
    <property type="term" value="P:proteolysis"/>
    <property type="evidence" value="ECO:0007669"/>
    <property type="project" value="InterPro"/>
</dbReference>
<gene>
    <name evidence="3" type="ORF">FN961_04770</name>
</gene>
<dbReference type="SUPFAM" id="SSF53474">
    <property type="entry name" value="alpha/beta-Hydrolases"/>
    <property type="match status" value="1"/>
</dbReference>
<name>A0A553JSE6_SHEHA</name>
<dbReference type="Gene3D" id="3.40.50.1820">
    <property type="entry name" value="alpha/beta hydrolase"/>
    <property type="match status" value="1"/>
</dbReference>
<dbReference type="SUPFAM" id="SSF82171">
    <property type="entry name" value="DPP6 N-terminal domain-like"/>
    <property type="match status" value="1"/>
</dbReference>
<reference evidence="4" key="1">
    <citation type="submission" date="2019-07" db="EMBL/GenBank/DDBJ databases">
        <title>Shewanella sp. YLB-08 draft genomic sequence.</title>
        <authorList>
            <person name="Yu L."/>
        </authorList>
    </citation>
    <scope>NUCLEOTIDE SEQUENCE [LARGE SCALE GENOMIC DNA]</scope>
    <source>
        <strain evidence="4">JCM 20706</strain>
    </source>
</reference>